<dbReference type="InterPro" id="IPR000073">
    <property type="entry name" value="AB_hydrolase_1"/>
</dbReference>
<dbReference type="Pfam" id="PF12697">
    <property type="entry name" value="Abhydrolase_6"/>
    <property type="match status" value="1"/>
</dbReference>
<gene>
    <name evidence="3" type="ORF">EJ05DRAFT_476306</name>
</gene>
<proteinExistence type="predicted"/>
<keyword evidence="1" id="KW-0732">Signal</keyword>
<dbReference type="InterPro" id="IPR029058">
    <property type="entry name" value="AB_hydrolase_fold"/>
</dbReference>
<name>A0A6A6WA92_9PEZI</name>
<protein>
    <submittedName>
        <fullName evidence="3">Alpha/beta-hydrolase</fullName>
    </submittedName>
</protein>
<feature type="signal peptide" evidence="1">
    <location>
        <begin position="1"/>
        <end position="18"/>
    </location>
</feature>
<evidence type="ECO:0000313" key="3">
    <source>
        <dbReference type="EMBL" id="KAF2758031.1"/>
    </source>
</evidence>
<dbReference type="GeneID" id="54485054"/>
<feature type="domain" description="AB hydrolase-1" evidence="2">
    <location>
        <begin position="31"/>
        <end position="266"/>
    </location>
</feature>
<dbReference type="SUPFAM" id="SSF53474">
    <property type="entry name" value="alpha/beta-Hydrolases"/>
    <property type="match status" value="1"/>
</dbReference>
<dbReference type="AlphaFoldDB" id="A0A6A6WA92"/>
<dbReference type="InterPro" id="IPR052897">
    <property type="entry name" value="Sec-Metab_Biosynth_Hydrolase"/>
</dbReference>
<evidence type="ECO:0000313" key="4">
    <source>
        <dbReference type="Proteomes" id="UP000799437"/>
    </source>
</evidence>
<dbReference type="PANTHER" id="PTHR37017">
    <property type="entry name" value="AB HYDROLASE-1 DOMAIN-CONTAINING PROTEIN-RELATED"/>
    <property type="match status" value="1"/>
</dbReference>
<dbReference type="OrthoDB" id="408373at2759"/>
<dbReference type="Proteomes" id="UP000799437">
    <property type="component" value="Unassembled WGS sequence"/>
</dbReference>
<dbReference type="Gene3D" id="3.40.50.1820">
    <property type="entry name" value="alpha/beta hydrolase"/>
    <property type="match status" value="1"/>
</dbReference>
<organism evidence="3 4">
    <name type="scientific">Pseudovirgaria hyperparasitica</name>
    <dbReference type="NCBI Taxonomy" id="470096"/>
    <lineage>
        <taxon>Eukaryota</taxon>
        <taxon>Fungi</taxon>
        <taxon>Dikarya</taxon>
        <taxon>Ascomycota</taxon>
        <taxon>Pezizomycotina</taxon>
        <taxon>Dothideomycetes</taxon>
        <taxon>Dothideomycetes incertae sedis</taxon>
        <taxon>Acrospermales</taxon>
        <taxon>Acrospermaceae</taxon>
        <taxon>Pseudovirgaria</taxon>
    </lineage>
</organism>
<sequence>MHLFTTLTHFLLLPLALGLPALESYPKKPAIVLVHGAWVTRAFWNVTTSALRSSGYRDIVTPEFISNHIIEPPTATHRDDVALVQKELKKLVDAGRDIVVVMHSYGGLVGSDSIEGFVKKAGSSKGGVVAAVYHTAFIVEPGNNVLGSFGDGPSPDFIVPHPGNDAYFDVQNPRDVFFNDLSDADAAHWLPDIRSAAAGTFTSNAQYAPWKDVPCAYLFATVDNAIPPAAQHAFFDNVQAESKFAWVTGEVKGGHASAISHAGDVASFIDTVARK</sequence>
<reference evidence="3" key="1">
    <citation type="journal article" date="2020" name="Stud. Mycol.">
        <title>101 Dothideomycetes genomes: a test case for predicting lifestyles and emergence of pathogens.</title>
        <authorList>
            <person name="Haridas S."/>
            <person name="Albert R."/>
            <person name="Binder M."/>
            <person name="Bloem J."/>
            <person name="Labutti K."/>
            <person name="Salamov A."/>
            <person name="Andreopoulos B."/>
            <person name="Baker S."/>
            <person name="Barry K."/>
            <person name="Bills G."/>
            <person name="Bluhm B."/>
            <person name="Cannon C."/>
            <person name="Castanera R."/>
            <person name="Culley D."/>
            <person name="Daum C."/>
            <person name="Ezra D."/>
            <person name="Gonzalez J."/>
            <person name="Henrissat B."/>
            <person name="Kuo A."/>
            <person name="Liang C."/>
            <person name="Lipzen A."/>
            <person name="Lutzoni F."/>
            <person name="Magnuson J."/>
            <person name="Mondo S."/>
            <person name="Nolan M."/>
            <person name="Ohm R."/>
            <person name="Pangilinan J."/>
            <person name="Park H.-J."/>
            <person name="Ramirez L."/>
            <person name="Alfaro M."/>
            <person name="Sun H."/>
            <person name="Tritt A."/>
            <person name="Yoshinaga Y."/>
            <person name="Zwiers L.-H."/>
            <person name="Turgeon B."/>
            <person name="Goodwin S."/>
            <person name="Spatafora J."/>
            <person name="Crous P."/>
            <person name="Grigoriev I."/>
        </authorList>
    </citation>
    <scope>NUCLEOTIDE SEQUENCE</scope>
    <source>
        <strain evidence="3">CBS 121739</strain>
    </source>
</reference>
<keyword evidence="4" id="KW-1185">Reference proteome</keyword>
<evidence type="ECO:0000259" key="2">
    <source>
        <dbReference type="Pfam" id="PF12697"/>
    </source>
</evidence>
<dbReference type="PANTHER" id="PTHR37017:SF11">
    <property type="entry name" value="ESTERASE_LIPASE_THIOESTERASE DOMAIN-CONTAINING PROTEIN"/>
    <property type="match status" value="1"/>
</dbReference>
<keyword evidence="3" id="KW-0378">Hydrolase</keyword>
<accession>A0A6A6WA92</accession>
<evidence type="ECO:0000256" key="1">
    <source>
        <dbReference type="SAM" id="SignalP"/>
    </source>
</evidence>
<dbReference type="RefSeq" id="XP_033600482.1">
    <property type="nucleotide sequence ID" value="XM_033744000.1"/>
</dbReference>
<dbReference type="GO" id="GO:0016787">
    <property type="term" value="F:hydrolase activity"/>
    <property type="evidence" value="ECO:0007669"/>
    <property type="project" value="UniProtKB-KW"/>
</dbReference>
<dbReference type="EMBL" id="ML996572">
    <property type="protein sequence ID" value="KAF2758031.1"/>
    <property type="molecule type" value="Genomic_DNA"/>
</dbReference>
<feature type="chain" id="PRO_5025601989" evidence="1">
    <location>
        <begin position="19"/>
        <end position="275"/>
    </location>
</feature>